<name>A0A938WWC4_9BIFI</name>
<keyword evidence="3" id="KW-1185">Reference proteome</keyword>
<dbReference type="PANTHER" id="PTHR18964">
    <property type="entry name" value="ROK (REPRESSOR, ORF, KINASE) FAMILY"/>
    <property type="match status" value="1"/>
</dbReference>
<comment type="similarity">
    <text evidence="1">Belongs to the ROK (NagC/XylR) family.</text>
</comment>
<dbReference type="SUPFAM" id="SSF53067">
    <property type="entry name" value="Actin-like ATPase domain"/>
    <property type="match status" value="1"/>
</dbReference>
<dbReference type="InterPro" id="IPR043129">
    <property type="entry name" value="ATPase_NBD"/>
</dbReference>
<sequence length="410" mass="43204">MASLRRINQDDLRNHNLSVVIDTLLRNIEPMSRAELAKATGLTKATMSLLVPILIDAGVVREGDPVAAAAFGRPSTPLAIAGGVLCGVGMQVNTDGYGTTVVDLDGSTIAGEWVERPMGGSDPAEVFAALDELVARHEREVTARGWRVAGAGLALPGLVTDDMRLLTARNLGWADLDLRRFDVVARLDARGGNEANMAALAQIPGYATQRRRKGIVGPGDSFLYVSADIGIGGAYVRDGRLVTGDRGFAGEIGHVSLSLDGPRCSCGRLGCLEAYVGRRALVERAGLAHGEEAVRIESFEALAQLLRAGESRAVACADEAVRVLSSIVASAVNMLDVGTVLLGGLWERFGSGFTERIEREANAQLLGRPAVQVRVRMPEVGGHPALRGAAKLGLRRFIDDPLGFVGGAEG</sequence>
<dbReference type="InterPro" id="IPR036388">
    <property type="entry name" value="WH-like_DNA-bd_sf"/>
</dbReference>
<dbReference type="Gene3D" id="1.10.10.10">
    <property type="entry name" value="Winged helix-like DNA-binding domain superfamily/Winged helix DNA-binding domain"/>
    <property type="match status" value="1"/>
</dbReference>
<reference evidence="2" key="2">
    <citation type="journal article" date="2021" name="Sci. Rep.">
        <title>The distribution of antibiotic resistance genes in chicken gut microbiota commensals.</title>
        <authorList>
            <person name="Juricova H."/>
            <person name="Matiasovicova J."/>
            <person name="Kubasova T."/>
            <person name="Cejkova D."/>
            <person name="Rychlik I."/>
        </authorList>
    </citation>
    <scope>NUCLEOTIDE SEQUENCE</scope>
    <source>
        <strain evidence="2">An836</strain>
    </source>
</reference>
<dbReference type="InterPro" id="IPR036390">
    <property type="entry name" value="WH_DNA-bd_sf"/>
</dbReference>
<dbReference type="SUPFAM" id="SSF46785">
    <property type="entry name" value="Winged helix' DNA-binding domain"/>
    <property type="match status" value="1"/>
</dbReference>
<evidence type="ECO:0000256" key="1">
    <source>
        <dbReference type="ARBA" id="ARBA00006479"/>
    </source>
</evidence>
<dbReference type="RefSeq" id="WP_204468207.1">
    <property type="nucleotide sequence ID" value="NZ_JACLYU010000004.1"/>
</dbReference>
<organism evidence="2 3">
    <name type="scientific">Bifidobacterium pullorum subsp. saeculare</name>
    <dbReference type="NCBI Taxonomy" id="78257"/>
    <lineage>
        <taxon>Bacteria</taxon>
        <taxon>Bacillati</taxon>
        <taxon>Actinomycetota</taxon>
        <taxon>Actinomycetes</taxon>
        <taxon>Bifidobacteriales</taxon>
        <taxon>Bifidobacteriaceae</taxon>
        <taxon>Bifidobacterium</taxon>
    </lineage>
</organism>
<dbReference type="Gene3D" id="3.30.420.40">
    <property type="match status" value="2"/>
</dbReference>
<gene>
    <name evidence="2" type="ORF">H7U32_03730</name>
</gene>
<comment type="caution">
    <text evidence="2">The sequence shown here is derived from an EMBL/GenBank/DDBJ whole genome shotgun (WGS) entry which is preliminary data.</text>
</comment>
<dbReference type="AlphaFoldDB" id="A0A938WWC4"/>
<dbReference type="InterPro" id="IPR000600">
    <property type="entry name" value="ROK"/>
</dbReference>
<evidence type="ECO:0000313" key="3">
    <source>
        <dbReference type="Proteomes" id="UP000718821"/>
    </source>
</evidence>
<protein>
    <submittedName>
        <fullName evidence="2">ROK family transcriptional regulator</fullName>
    </submittedName>
</protein>
<dbReference type="Proteomes" id="UP000718821">
    <property type="component" value="Unassembled WGS sequence"/>
</dbReference>
<dbReference type="EMBL" id="JACLYU010000004">
    <property type="protein sequence ID" value="MBM6699444.1"/>
    <property type="molecule type" value="Genomic_DNA"/>
</dbReference>
<accession>A0A938WWC4</accession>
<dbReference type="Pfam" id="PF00480">
    <property type="entry name" value="ROK"/>
    <property type="match status" value="1"/>
</dbReference>
<reference evidence="2" key="1">
    <citation type="submission" date="2020-08" db="EMBL/GenBank/DDBJ databases">
        <authorList>
            <person name="Cejkova D."/>
            <person name="Kubasova T."/>
            <person name="Jahodarova E."/>
            <person name="Rychlik I."/>
        </authorList>
    </citation>
    <scope>NUCLEOTIDE SEQUENCE</scope>
    <source>
        <strain evidence="2">An836</strain>
    </source>
</reference>
<dbReference type="PANTHER" id="PTHR18964:SF149">
    <property type="entry name" value="BIFUNCTIONAL UDP-N-ACETYLGLUCOSAMINE 2-EPIMERASE_N-ACETYLMANNOSAMINE KINASE"/>
    <property type="match status" value="1"/>
</dbReference>
<proteinExistence type="inferred from homology"/>
<evidence type="ECO:0000313" key="2">
    <source>
        <dbReference type="EMBL" id="MBM6699444.1"/>
    </source>
</evidence>